<name>A0A7K9TEJ9_9PICI</name>
<dbReference type="OrthoDB" id="512616at2759"/>
<evidence type="ECO:0000256" key="2">
    <source>
        <dbReference type="ARBA" id="ARBA00022771"/>
    </source>
</evidence>
<protein>
    <submittedName>
        <fullName evidence="7">G2E3 ligase</fullName>
    </submittedName>
</protein>
<dbReference type="Gene3D" id="3.30.40.10">
    <property type="entry name" value="Zinc/RING finger domain, C3HC4 (zinc finger)"/>
    <property type="match status" value="2"/>
</dbReference>
<evidence type="ECO:0000313" key="8">
    <source>
        <dbReference type="Proteomes" id="UP000566440"/>
    </source>
</evidence>
<feature type="domain" description="PHD-type" evidence="6">
    <location>
        <begin position="1"/>
        <end position="50"/>
    </location>
</feature>
<dbReference type="EMBL" id="VWZX01009343">
    <property type="protein sequence ID" value="NXI46163.1"/>
    <property type="molecule type" value="Genomic_DNA"/>
</dbReference>
<dbReference type="PROSITE" id="PS01359">
    <property type="entry name" value="ZF_PHD_1"/>
    <property type="match status" value="1"/>
</dbReference>
<dbReference type="SMART" id="SM00249">
    <property type="entry name" value="PHD"/>
    <property type="match status" value="2"/>
</dbReference>
<evidence type="ECO:0000313" key="7">
    <source>
        <dbReference type="EMBL" id="NXI46163.1"/>
    </source>
</evidence>
<dbReference type="SUPFAM" id="SSF57850">
    <property type="entry name" value="RING/U-box"/>
    <property type="match status" value="1"/>
</dbReference>
<dbReference type="InterPro" id="IPR001965">
    <property type="entry name" value="Znf_PHD"/>
</dbReference>
<dbReference type="PROSITE" id="PS50089">
    <property type="entry name" value="ZF_RING_2"/>
    <property type="match status" value="1"/>
</dbReference>
<comment type="caution">
    <text evidence="7">The sequence shown here is derived from an EMBL/GenBank/DDBJ whole genome shotgun (WGS) entry which is preliminary data.</text>
</comment>
<dbReference type="Proteomes" id="UP000566440">
    <property type="component" value="Unassembled WGS sequence"/>
</dbReference>
<gene>
    <name evidence="7" type="primary">G2e3_1</name>
    <name evidence="7" type="ORF">GALDEA_R04716</name>
</gene>
<proteinExistence type="predicted"/>
<dbReference type="InterPro" id="IPR013083">
    <property type="entry name" value="Znf_RING/FYVE/PHD"/>
</dbReference>
<evidence type="ECO:0000256" key="1">
    <source>
        <dbReference type="ARBA" id="ARBA00022723"/>
    </source>
</evidence>
<feature type="non-terminal residue" evidence="7">
    <location>
        <position position="133"/>
    </location>
</feature>
<keyword evidence="3" id="KW-0862">Zinc</keyword>
<evidence type="ECO:0000259" key="5">
    <source>
        <dbReference type="PROSITE" id="PS50089"/>
    </source>
</evidence>
<keyword evidence="7" id="KW-0436">Ligase</keyword>
<dbReference type="PANTHER" id="PTHR12420">
    <property type="entry name" value="PHD FINGER PROTEIN"/>
    <property type="match status" value="1"/>
</dbReference>
<dbReference type="GO" id="GO:0008270">
    <property type="term" value="F:zinc ion binding"/>
    <property type="evidence" value="ECO:0007669"/>
    <property type="project" value="UniProtKB-KW"/>
</dbReference>
<keyword evidence="8" id="KW-1185">Reference proteome</keyword>
<accession>A0A7K9TEJ9</accession>
<organism evidence="7 8">
    <name type="scientific">Galbula dea</name>
    <dbReference type="NCBI Taxonomy" id="1109041"/>
    <lineage>
        <taxon>Eukaryota</taxon>
        <taxon>Metazoa</taxon>
        <taxon>Chordata</taxon>
        <taxon>Craniata</taxon>
        <taxon>Vertebrata</taxon>
        <taxon>Euteleostomi</taxon>
        <taxon>Archelosauria</taxon>
        <taxon>Archosauria</taxon>
        <taxon>Dinosauria</taxon>
        <taxon>Saurischia</taxon>
        <taxon>Theropoda</taxon>
        <taxon>Coelurosauria</taxon>
        <taxon>Aves</taxon>
        <taxon>Neognathae</taxon>
        <taxon>Neoaves</taxon>
        <taxon>Telluraves</taxon>
        <taxon>Coraciimorphae</taxon>
        <taxon>Piciformes</taxon>
        <taxon>Galbulidae</taxon>
        <taxon>Galbula</taxon>
    </lineage>
</organism>
<evidence type="ECO:0000259" key="6">
    <source>
        <dbReference type="PROSITE" id="PS51805"/>
    </source>
</evidence>
<keyword evidence="2 4" id="KW-0863">Zinc-finger</keyword>
<sequence length="133" mass="14926">QACFVCGESGAAITCCQTGCDRSFHLPCAAEGHCITQYLPHYRSFCSEHSPKQVVEVTPEEKDTCIICMEPVEDRKSYVTMVCPVCRHAWFHRGCIQGQATCAGFSCFQCPHCRDNEIFVLEMLIMGIQIPIR</sequence>
<dbReference type="GO" id="GO:0016874">
    <property type="term" value="F:ligase activity"/>
    <property type="evidence" value="ECO:0007669"/>
    <property type="project" value="UniProtKB-KW"/>
</dbReference>
<feature type="non-terminal residue" evidence="7">
    <location>
        <position position="1"/>
    </location>
</feature>
<dbReference type="Pfam" id="PF13771">
    <property type="entry name" value="zf-HC5HC2H"/>
    <property type="match status" value="1"/>
</dbReference>
<evidence type="ECO:0000256" key="3">
    <source>
        <dbReference type="ARBA" id="ARBA00022833"/>
    </source>
</evidence>
<reference evidence="7 8" key="1">
    <citation type="submission" date="2019-09" db="EMBL/GenBank/DDBJ databases">
        <title>Bird 10,000 Genomes (B10K) Project - Family phase.</title>
        <authorList>
            <person name="Zhang G."/>
        </authorList>
    </citation>
    <scope>NUCLEOTIDE SEQUENCE [LARGE SCALE GENOMIC DNA]</scope>
    <source>
        <strain evidence="7">B10K-DU-001-62</strain>
        <tissue evidence="7">Muscle</tissue>
    </source>
</reference>
<dbReference type="GO" id="GO:0005634">
    <property type="term" value="C:nucleus"/>
    <property type="evidence" value="ECO:0007669"/>
    <property type="project" value="TreeGrafter"/>
</dbReference>
<dbReference type="InterPro" id="IPR051188">
    <property type="entry name" value="PHD-type_Zinc_Finger"/>
</dbReference>
<dbReference type="InterPro" id="IPR019786">
    <property type="entry name" value="Zinc_finger_PHD-type_CS"/>
</dbReference>
<dbReference type="PROSITE" id="PS51805">
    <property type="entry name" value="EPHD"/>
    <property type="match status" value="1"/>
</dbReference>
<keyword evidence="1" id="KW-0479">Metal-binding</keyword>
<dbReference type="InterPro" id="IPR001841">
    <property type="entry name" value="Znf_RING"/>
</dbReference>
<dbReference type="InterPro" id="IPR034732">
    <property type="entry name" value="EPHD"/>
</dbReference>
<dbReference type="PANTHER" id="PTHR12420:SF47">
    <property type="entry name" value="PHD FINGER PROTEIN 7"/>
    <property type="match status" value="1"/>
</dbReference>
<evidence type="ECO:0000256" key="4">
    <source>
        <dbReference type="PROSITE-ProRule" id="PRU00175"/>
    </source>
</evidence>
<feature type="domain" description="RING-type" evidence="5">
    <location>
        <begin position="65"/>
        <end position="114"/>
    </location>
</feature>
<dbReference type="AlphaFoldDB" id="A0A7K9TEJ9"/>